<dbReference type="SUPFAM" id="SSF144083">
    <property type="entry name" value="Magnesium transport protein CorA, transmembrane region"/>
    <property type="match status" value="1"/>
</dbReference>
<evidence type="ECO:0000256" key="1">
    <source>
        <dbReference type="ARBA" id="ARBA00004141"/>
    </source>
</evidence>
<evidence type="ECO:0000313" key="7">
    <source>
        <dbReference type="EMBL" id="KAE9963536.1"/>
    </source>
</evidence>
<comment type="caution">
    <text evidence="7">The sequence shown here is derived from an EMBL/GenBank/DDBJ whole genome shotgun (WGS) entry which is preliminary data.</text>
</comment>
<dbReference type="GO" id="GO:0016020">
    <property type="term" value="C:membrane"/>
    <property type="evidence" value="ECO:0007669"/>
    <property type="project" value="UniProtKB-SubCell"/>
</dbReference>
<feature type="transmembrane region" description="Helical" evidence="6">
    <location>
        <begin position="847"/>
        <end position="868"/>
    </location>
</feature>
<feature type="region of interest" description="Disordered" evidence="5">
    <location>
        <begin position="1"/>
        <end position="52"/>
    </location>
</feature>
<sequence>MLKEIAQSSIDRNADAIQPSQRRYSPRLIVVDKRNGQDEAADSEEEVLPRQHQHSMVEAELSSEVDHGEEVVEFEVSENDLADLFSCPYIDSITASPDERDEKDSMPDEFYAWDAAKSYYKSVSHDILPSHFSISEEGKLGKVPVPDLFTTGGIQSESKSSPGVFKWLHLQNTNMSFEAFREFAIQAEALESSDREQLKRLLIKVYSTYDSGSQDCRYMNPGVEAFCKARADSPLNSKSMAWSCLPYLRSEKPTISTGAGDLSKHPPWGLLQWHYNDYDNRRNLDLDQTICRFTKSADNVVQIDQLWCITIDQALILTSARCSAETLIGGNSSLRSIDCDAMATQGGTYNCGLLVHDSGNRIWSFDVGECGTWLEFVARFRTITESFDDNYAVFENKTIIRPQDWADVHSRAMYSPVHLKVVKRDNRAAGHGSTNKSSGVHRAANLAQSHPDDTSVLSQFRVFPWLWARSSQSNLDSPVDMSARLDEMAKSNLALLVYTKGEKDAKQPQSNSLQCAEALVETLQAEAKSPQSNFFKAITELKCSILSSARVIAGFFLPPSDDSLLSQRYWSVITAILEADYDECTIDLESLTTHLKRLSKTATSYQKLFHPSLTPAPMDLDLPVELGLVWVLLLKGLITAGKFRYSTYQVAETFRRCNALLKSARSKMLQLSPHDLAHAEIVLPLGLSGIVMNTLVQDVGTGSQGDLVSTYSQYSDALELDILKSRGDPASQIKVLEDLQKAYGTSPGGSAAKAIGVHSPETGLESRLLYRARRTAQARYKQWTALMKQFDDLKTENERMVIMKKDTRETASIIFTIVSTIFLPLTTVASVLGMSTSDIRDMRQGQWIFWITGLPLAIITAFLCVAAVDRHLISMTFSWLGGHFGHGDERWRRRLSRHAPKPPGTGQGPDTPKVIKSSSRGDAVDVDVELGAHGLTPHTRRRGRGT</sequence>
<keyword evidence="3 6" id="KW-1133">Transmembrane helix</keyword>
<keyword evidence="4 6" id="KW-0472">Membrane</keyword>
<reference evidence="7 8" key="1">
    <citation type="submission" date="2019-11" db="EMBL/GenBank/DDBJ databases">
        <title>Venturia inaequalis Genome Resource.</title>
        <authorList>
            <person name="Lichtner F.J."/>
        </authorList>
    </citation>
    <scope>NUCLEOTIDE SEQUENCE [LARGE SCALE GENOMIC DNA]</scope>
    <source>
        <strain evidence="7">Bline_iso_100314</strain>
    </source>
</reference>
<keyword evidence="2 6" id="KW-0812">Transmembrane</keyword>
<dbReference type="InterPro" id="IPR045863">
    <property type="entry name" value="CorA_TM1_TM2"/>
</dbReference>
<dbReference type="Proteomes" id="UP000433883">
    <property type="component" value="Unassembled WGS sequence"/>
</dbReference>
<gene>
    <name evidence="7" type="ORF">BLS_009205</name>
</gene>
<accession>A0A8H3YN05</accession>
<name>A0A8H3YN05_VENIN</name>
<dbReference type="Gene3D" id="1.20.58.340">
    <property type="entry name" value="Magnesium transport protein CorA, transmembrane region"/>
    <property type="match status" value="1"/>
</dbReference>
<feature type="transmembrane region" description="Helical" evidence="6">
    <location>
        <begin position="813"/>
        <end position="835"/>
    </location>
</feature>
<proteinExistence type="predicted"/>
<dbReference type="AlphaFoldDB" id="A0A8H3YN05"/>
<evidence type="ECO:0000256" key="2">
    <source>
        <dbReference type="ARBA" id="ARBA00022692"/>
    </source>
</evidence>
<evidence type="ECO:0000256" key="3">
    <source>
        <dbReference type="ARBA" id="ARBA00022989"/>
    </source>
</evidence>
<evidence type="ECO:0000256" key="4">
    <source>
        <dbReference type="ARBA" id="ARBA00023136"/>
    </source>
</evidence>
<protein>
    <submittedName>
        <fullName evidence="7">Uncharacterized protein</fullName>
    </submittedName>
</protein>
<dbReference type="EMBL" id="WNWQ01000825">
    <property type="protein sequence ID" value="KAE9963536.1"/>
    <property type="molecule type" value="Genomic_DNA"/>
</dbReference>
<evidence type="ECO:0000256" key="5">
    <source>
        <dbReference type="SAM" id="MobiDB-lite"/>
    </source>
</evidence>
<evidence type="ECO:0000256" key="6">
    <source>
        <dbReference type="SAM" id="Phobius"/>
    </source>
</evidence>
<feature type="region of interest" description="Disordered" evidence="5">
    <location>
        <begin position="896"/>
        <end position="922"/>
    </location>
</feature>
<organism evidence="7 8">
    <name type="scientific">Venturia inaequalis</name>
    <name type="common">Apple scab fungus</name>
    <dbReference type="NCBI Taxonomy" id="5025"/>
    <lineage>
        <taxon>Eukaryota</taxon>
        <taxon>Fungi</taxon>
        <taxon>Dikarya</taxon>
        <taxon>Ascomycota</taxon>
        <taxon>Pezizomycotina</taxon>
        <taxon>Dothideomycetes</taxon>
        <taxon>Pleosporomycetidae</taxon>
        <taxon>Venturiales</taxon>
        <taxon>Venturiaceae</taxon>
        <taxon>Venturia</taxon>
    </lineage>
</organism>
<feature type="compositionally biased region" description="Polar residues" evidence="5">
    <location>
        <begin position="1"/>
        <end position="11"/>
    </location>
</feature>
<evidence type="ECO:0000313" key="8">
    <source>
        <dbReference type="Proteomes" id="UP000433883"/>
    </source>
</evidence>
<comment type="subcellular location">
    <subcellularLocation>
        <location evidence="1">Membrane</location>
        <topology evidence="1">Multi-pass membrane protein</topology>
    </subcellularLocation>
</comment>